<feature type="domain" description="Thioredoxin" evidence="2">
    <location>
        <begin position="35"/>
        <end position="188"/>
    </location>
</feature>
<gene>
    <name evidence="3" type="ORF">GBK04_08120</name>
</gene>
<evidence type="ECO:0000256" key="1">
    <source>
        <dbReference type="SAM" id="SignalP"/>
    </source>
</evidence>
<dbReference type="RefSeq" id="WP_152758480.1">
    <property type="nucleotide sequence ID" value="NZ_WHLY01000002.1"/>
</dbReference>
<dbReference type="InterPro" id="IPR047262">
    <property type="entry name" value="PRX-like1"/>
</dbReference>
<protein>
    <submittedName>
        <fullName evidence="3">Redoxin domain-containing protein</fullName>
    </submittedName>
</protein>
<dbReference type="AlphaFoldDB" id="A0A7C9F5N7"/>
<keyword evidence="1" id="KW-0732">Signal</keyword>
<comment type="caution">
    <text evidence="3">The sequence shown here is derived from an EMBL/GenBank/DDBJ whole genome shotgun (WGS) entry which is preliminary data.</text>
</comment>
<dbReference type="GO" id="GO:0016209">
    <property type="term" value="F:antioxidant activity"/>
    <property type="evidence" value="ECO:0007669"/>
    <property type="project" value="InterPro"/>
</dbReference>
<evidence type="ECO:0000313" key="3">
    <source>
        <dbReference type="EMBL" id="MPR33326.1"/>
    </source>
</evidence>
<organism evidence="3 4">
    <name type="scientific">Salmonirosea aquatica</name>
    <dbReference type="NCBI Taxonomy" id="2654236"/>
    <lineage>
        <taxon>Bacteria</taxon>
        <taxon>Pseudomonadati</taxon>
        <taxon>Bacteroidota</taxon>
        <taxon>Cytophagia</taxon>
        <taxon>Cytophagales</taxon>
        <taxon>Spirosomataceae</taxon>
        <taxon>Salmonirosea</taxon>
    </lineage>
</organism>
<keyword evidence="4" id="KW-1185">Reference proteome</keyword>
<dbReference type="EMBL" id="WHLY01000002">
    <property type="protein sequence ID" value="MPR33326.1"/>
    <property type="molecule type" value="Genomic_DNA"/>
</dbReference>
<dbReference type="PANTHER" id="PTHR43640:SF1">
    <property type="entry name" value="THIOREDOXIN-DEPENDENT PEROXIREDOXIN"/>
    <property type="match status" value="1"/>
</dbReference>
<dbReference type="GO" id="GO:0016491">
    <property type="term" value="F:oxidoreductase activity"/>
    <property type="evidence" value="ECO:0007669"/>
    <property type="project" value="InterPro"/>
</dbReference>
<feature type="chain" id="PRO_5028954979" evidence="1">
    <location>
        <begin position="22"/>
        <end position="213"/>
    </location>
</feature>
<dbReference type="PANTHER" id="PTHR43640">
    <property type="entry name" value="OS07G0260300 PROTEIN"/>
    <property type="match status" value="1"/>
</dbReference>
<dbReference type="Gene3D" id="3.40.30.10">
    <property type="entry name" value="Glutaredoxin"/>
    <property type="match status" value="1"/>
</dbReference>
<dbReference type="InterPro" id="IPR000866">
    <property type="entry name" value="AhpC/TSA"/>
</dbReference>
<name>A0A7C9F5N7_9BACT</name>
<evidence type="ECO:0000313" key="4">
    <source>
        <dbReference type="Proteomes" id="UP000479293"/>
    </source>
</evidence>
<proteinExistence type="predicted"/>
<dbReference type="PROSITE" id="PS51352">
    <property type="entry name" value="THIOREDOXIN_2"/>
    <property type="match status" value="1"/>
</dbReference>
<dbReference type="InterPro" id="IPR013766">
    <property type="entry name" value="Thioredoxin_domain"/>
</dbReference>
<accession>A0A7C9F5N7</accession>
<dbReference type="Proteomes" id="UP000479293">
    <property type="component" value="Unassembled WGS sequence"/>
</dbReference>
<dbReference type="CDD" id="cd02969">
    <property type="entry name" value="PRX_like1"/>
    <property type="match status" value="1"/>
</dbReference>
<dbReference type="SUPFAM" id="SSF52833">
    <property type="entry name" value="Thioredoxin-like"/>
    <property type="match status" value="1"/>
</dbReference>
<evidence type="ECO:0000259" key="2">
    <source>
        <dbReference type="PROSITE" id="PS51352"/>
    </source>
</evidence>
<reference evidence="3 4" key="1">
    <citation type="submission" date="2019-10" db="EMBL/GenBank/DDBJ databases">
        <title>Draft Genome Sequence of Cytophagaceae sp. SJW1-29.</title>
        <authorList>
            <person name="Choi A."/>
        </authorList>
    </citation>
    <scope>NUCLEOTIDE SEQUENCE [LARGE SCALE GENOMIC DNA]</scope>
    <source>
        <strain evidence="3 4">SJW1-29</strain>
    </source>
</reference>
<sequence length="213" mass="23075">MKKYAALIVSLLVGWGATATASSLHLRSASSPADYRIGDAVANFRLKNVNGSMVSLSDFSGQKGVIVIFTCNHCPFSKAYEDRVGALNERFATQGYPVVAINPSDPKTYEDDTFEQVRERAKTKGFSYPYLVDDTQTVTRAFGASRTPQAYVLKNTGGTFVVQYIGTLDDNPQDPASVTKRYVEDAVANLLAGKPVVVTTTKAIGCAIKWKDA</sequence>
<dbReference type="InterPro" id="IPR036249">
    <property type="entry name" value="Thioredoxin-like_sf"/>
</dbReference>
<feature type="signal peptide" evidence="1">
    <location>
        <begin position="1"/>
        <end position="21"/>
    </location>
</feature>
<dbReference type="Pfam" id="PF00578">
    <property type="entry name" value="AhpC-TSA"/>
    <property type="match status" value="1"/>
</dbReference>